<dbReference type="EMBL" id="ASGP02000004">
    <property type="protein sequence ID" value="KAH9510669.1"/>
    <property type="molecule type" value="Genomic_DNA"/>
</dbReference>
<sequence>MLFQLKADCHLINIHFGLTRKFFEDLFDPDESSVDLKNLESLIESEYKHRSTIEFSKPNSCIFVAELVSSAKFIHRFH</sequence>
<accession>A0A922L0J5</accession>
<name>A0A922L0J5_DERFA</name>
<comment type="caution">
    <text evidence="1">The sequence shown here is derived from an EMBL/GenBank/DDBJ whole genome shotgun (WGS) entry which is preliminary data.</text>
</comment>
<gene>
    <name evidence="1" type="ORF">DERF_009179</name>
</gene>
<proteinExistence type="predicted"/>
<reference evidence="1" key="2">
    <citation type="journal article" date="2022" name="Res Sq">
        <title>Comparative Genomics Reveals Insights into the Divergent Evolution of Astigmatic Mites and Household Pest Adaptations.</title>
        <authorList>
            <person name="Xiong Q."/>
            <person name="Wan A.T.-Y."/>
            <person name="Liu X.-Y."/>
            <person name="Fung C.S.-H."/>
            <person name="Xiao X."/>
            <person name="Malainual N."/>
            <person name="Hou J."/>
            <person name="Wang L."/>
            <person name="Wang M."/>
            <person name="Yang K."/>
            <person name="Cui Y."/>
            <person name="Leung E."/>
            <person name="Nong W."/>
            <person name="Shin S.-K."/>
            <person name="Au S."/>
            <person name="Jeong K.Y."/>
            <person name="Chew F.T."/>
            <person name="Hui J."/>
            <person name="Leung T.F."/>
            <person name="Tungtrongchitr A."/>
            <person name="Zhong N."/>
            <person name="Liu Z."/>
            <person name="Tsui S."/>
        </authorList>
    </citation>
    <scope>NUCLEOTIDE SEQUENCE</scope>
    <source>
        <strain evidence="1">Derf</strain>
        <tissue evidence="1">Whole organism</tissue>
    </source>
</reference>
<dbReference type="Proteomes" id="UP000790347">
    <property type="component" value="Unassembled WGS sequence"/>
</dbReference>
<protein>
    <submittedName>
        <fullName evidence="1">Uncharacterized protein</fullName>
    </submittedName>
</protein>
<keyword evidence="2" id="KW-1185">Reference proteome</keyword>
<evidence type="ECO:0000313" key="1">
    <source>
        <dbReference type="EMBL" id="KAH9510669.1"/>
    </source>
</evidence>
<organism evidence="1 2">
    <name type="scientific">Dermatophagoides farinae</name>
    <name type="common">American house dust mite</name>
    <dbReference type="NCBI Taxonomy" id="6954"/>
    <lineage>
        <taxon>Eukaryota</taxon>
        <taxon>Metazoa</taxon>
        <taxon>Ecdysozoa</taxon>
        <taxon>Arthropoda</taxon>
        <taxon>Chelicerata</taxon>
        <taxon>Arachnida</taxon>
        <taxon>Acari</taxon>
        <taxon>Acariformes</taxon>
        <taxon>Sarcoptiformes</taxon>
        <taxon>Astigmata</taxon>
        <taxon>Psoroptidia</taxon>
        <taxon>Analgoidea</taxon>
        <taxon>Pyroglyphidae</taxon>
        <taxon>Dermatophagoidinae</taxon>
        <taxon>Dermatophagoides</taxon>
    </lineage>
</organism>
<evidence type="ECO:0000313" key="2">
    <source>
        <dbReference type="Proteomes" id="UP000790347"/>
    </source>
</evidence>
<dbReference type="AlphaFoldDB" id="A0A922L0J5"/>
<reference evidence="1" key="1">
    <citation type="submission" date="2013-05" db="EMBL/GenBank/DDBJ databases">
        <authorList>
            <person name="Yim A.K.Y."/>
            <person name="Chan T.F."/>
            <person name="Ji K.M."/>
            <person name="Liu X.Y."/>
            <person name="Zhou J.W."/>
            <person name="Li R.Q."/>
            <person name="Yang K.Y."/>
            <person name="Li J."/>
            <person name="Li M."/>
            <person name="Law P.T.W."/>
            <person name="Wu Y.L."/>
            <person name="Cai Z.L."/>
            <person name="Qin H."/>
            <person name="Bao Y."/>
            <person name="Leung R.K.K."/>
            <person name="Ng P.K.S."/>
            <person name="Zou J."/>
            <person name="Zhong X.J."/>
            <person name="Ran P.X."/>
            <person name="Zhong N.S."/>
            <person name="Liu Z.G."/>
            <person name="Tsui S.K.W."/>
        </authorList>
    </citation>
    <scope>NUCLEOTIDE SEQUENCE</scope>
    <source>
        <strain evidence="1">Derf</strain>
        <tissue evidence="1">Whole organism</tissue>
    </source>
</reference>